<dbReference type="GO" id="GO:0005200">
    <property type="term" value="F:structural constituent of cytoskeleton"/>
    <property type="evidence" value="ECO:0007669"/>
    <property type="project" value="TreeGrafter"/>
</dbReference>
<evidence type="ECO:0000313" key="8">
    <source>
        <dbReference type="EMBL" id="ETO22185.1"/>
    </source>
</evidence>
<dbReference type="EMBL" id="ASPP01010960">
    <property type="protein sequence ID" value="ETO22185.1"/>
    <property type="molecule type" value="Genomic_DNA"/>
</dbReference>
<dbReference type="OrthoDB" id="148331at2759"/>
<keyword evidence="9" id="KW-1185">Reference proteome</keyword>
<keyword evidence="7" id="KW-0472">Membrane</keyword>
<dbReference type="AlphaFoldDB" id="X6N7C0"/>
<evidence type="ECO:0000256" key="6">
    <source>
        <dbReference type="RuleBase" id="RU364015"/>
    </source>
</evidence>
<comment type="subunit">
    <text evidence="6">Component of the Arp2/3 complex.</text>
</comment>
<feature type="transmembrane region" description="Helical" evidence="7">
    <location>
        <begin position="20"/>
        <end position="41"/>
    </location>
</feature>
<reference evidence="8 9" key="1">
    <citation type="journal article" date="2013" name="Curr. Biol.">
        <title>The Genome of the Foraminiferan Reticulomyxa filosa.</title>
        <authorList>
            <person name="Glockner G."/>
            <person name="Hulsmann N."/>
            <person name="Schleicher M."/>
            <person name="Noegel A.A."/>
            <person name="Eichinger L."/>
            <person name="Gallinger C."/>
            <person name="Pawlowski J."/>
            <person name="Sierra R."/>
            <person name="Euteneuer U."/>
            <person name="Pillet L."/>
            <person name="Moustafa A."/>
            <person name="Platzer M."/>
            <person name="Groth M."/>
            <person name="Szafranski K."/>
            <person name="Schliwa M."/>
        </authorList>
    </citation>
    <scope>NUCLEOTIDE SEQUENCE [LARGE SCALE GENOMIC DNA]</scope>
</reference>
<accession>X6N7C0</accession>
<evidence type="ECO:0000256" key="2">
    <source>
        <dbReference type="ARBA" id="ARBA00007192"/>
    </source>
</evidence>
<keyword evidence="7" id="KW-0812">Transmembrane</keyword>
<keyword evidence="4 6" id="KW-0009">Actin-binding</keyword>
<evidence type="ECO:0000256" key="4">
    <source>
        <dbReference type="ARBA" id="ARBA00023203"/>
    </source>
</evidence>
<comment type="similarity">
    <text evidence="2 6">Belongs to the ARPC2 family.</text>
</comment>
<dbReference type="Proteomes" id="UP000023152">
    <property type="component" value="Unassembled WGS sequence"/>
</dbReference>
<protein>
    <recommendedName>
        <fullName evidence="6">Arp2/3 complex 34 kDa subunit</fullName>
    </recommendedName>
</protein>
<evidence type="ECO:0000256" key="7">
    <source>
        <dbReference type="SAM" id="Phobius"/>
    </source>
</evidence>
<dbReference type="GO" id="GO:0030041">
    <property type="term" value="P:actin filament polymerization"/>
    <property type="evidence" value="ECO:0007669"/>
    <property type="project" value="InterPro"/>
</dbReference>
<dbReference type="GO" id="GO:0005885">
    <property type="term" value="C:Arp2/3 protein complex"/>
    <property type="evidence" value="ECO:0007669"/>
    <property type="project" value="InterPro"/>
</dbReference>
<dbReference type="PANTHER" id="PTHR12058:SF0">
    <property type="entry name" value="ACTIN-RELATED PROTEIN 2_3 COMPLEX SUBUNIT 2"/>
    <property type="match status" value="1"/>
</dbReference>
<dbReference type="SUPFAM" id="SSF69645">
    <property type="entry name" value="Arp2/3 complex subunits"/>
    <property type="match status" value="1"/>
</dbReference>
<evidence type="ECO:0000313" key="9">
    <source>
        <dbReference type="Proteomes" id="UP000023152"/>
    </source>
</evidence>
<comment type="caution">
    <text evidence="8">The sequence shown here is derived from an EMBL/GenBank/DDBJ whole genome shotgun (WGS) entry which is preliminary data.</text>
</comment>
<comment type="subcellular location">
    <subcellularLocation>
        <location evidence="1 6">Cytoplasm</location>
        <location evidence="1 6">Cytoskeleton</location>
    </subcellularLocation>
</comment>
<comment type="function">
    <text evidence="6">Functions as actin-binding component of the Arp2/3 complex which is involved in regulation of actin polymerization and together with an activating nucleation-promoting factor (NPF) mediates the formation of branched actin networks.</text>
</comment>
<dbReference type="Gene3D" id="3.30.1460.20">
    <property type="match status" value="1"/>
</dbReference>
<name>X6N7C0_RETFI</name>
<dbReference type="PANTHER" id="PTHR12058">
    <property type="entry name" value="ARP2/3 COMPLEX 34 KDA SUBUNIT"/>
    <property type="match status" value="1"/>
</dbReference>
<gene>
    <name evidence="8" type="ORF">RFI_15016</name>
</gene>
<keyword evidence="3 6" id="KW-0963">Cytoplasm</keyword>
<keyword evidence="5 6" id="KW-0206">Cytoskeleton</keyword>
<dbReference type="InterPro" id="IPR007188">
    <property type="entry name" value="ARPC2"/>
</dbReference>
<dbReference type="GO" id="GO:0051015">
    <property type="term" value="F:actin filament binding"/>
    <property type="evidence" value="ECO:0007669"/>
    <property type="project" value="TreeGrafter"/>
</dbReference>
<dbReference type="GO" id="GO:0034314">
    <property type="term" value="P:Arp2/3 complex-mediated actin nucleation"/>
    <property type="evidence" value="ECO:0007669"/>
    <property type="project" value="InterPro"/>
</dbReference>
<keyword evidence="7" id="KW-1133">Transmembrane helix</keyword>
<evidence type="ECO:0000256" key="3">
    <source>
        <dbReference type="ARBA" id="ARBA00022490"/>
    </source>
</evidence>
<dbReference type="Pfam" id="PF04045">
    <property type="entry name" value="P34-Arc"/>
    <property type="match status" value="1"/>
</dbReference>
<evidence type="ECO:0000256" key="5">
    <source>
        <dbReference type="ARBA" id="ARBA00023212"/>
    </source>
</evidence>
<organism evidence="8 9">
    <name type="scientific">Reticulomyxa filosa</name>
    <dbReference type="NCBI Taxonomy" id="46433"/>
    <lineage>
        <taxon>Eukaryota</taxon>
        <taxon>Sar</taxon>
        <taxon>Rhizaria</taxon>
        <taxon>Retaria</taxon>
        <taxon>Foraminifera</taxon>
        <taxon>Monothalamids</taxon>
        <taxon>Reticulomyxidae</taxon>
        <taxon>Reticulomyxa</taxon>
    </lineage>
</organism>
<dbReference type="InterPro" id="IPR034666">
    <property type="entry name" value="ARPC2/4"/>
</dbReference>
<proteinExistence type="inferred from homology"/>
<sequence length="119" mass="13912">MELKNAKIPNFDKNAFIGYFSVYIFFFFVVMVIPKIVFAVCSKKLTVLLPEHIKESKLETAVENVIGFRAYLTYHIKCAKAFFHSQMRARVKTMLQVLNRARYEPDDERKKKKIVVSAD</sequence>
<evidence type="ECO:0000256" key="1">
    <source>
        <dbReference type="ARBA" id="ARBA00004245"/>
    </source>
</evidence>